<evidence type="ECO:0000256" key="5">
    <source>
        <dbReference type="SAM" id="MobiDB-lite"/>
    </source>
</evidence>
<dbReference type="PANTHER" id="PTHR10963:SF22">
    <property type="entry name" value="GLYCOSIDASE CRH2-RELATED"/>
    <property type="match status" value="1"/>
</dbReference>
<evidence type="ECO:0000313" key="9">
    <source>
        <dbReference type="Proteomes" id="UP000039324"/>
    </source>
</evidence>
<evidence type="ECO:0000256" key="3">
    <source>
        <dbReference type="ARBA" id="ARBA00023295"/>
    </source>
</evidence>
<dbReference type="OrthoDB" id="4781at2759"/>
<organism evidence="8 9">
    <name type="scientific">Plasmodiophora brassicae</name>
    <name type="common">Clubroot disease agent</name>
    <dbReference type="NCBI Taxonomy" id="37360"/>
    <lineage>
        <taxon>Eukaryota</taxon>
        <taxon>Sar</taxon>
        <taxon>Rhizaria</taxon>
        <taxon>Endomyxa</taxon>
        <taxon>Phytomyxea</taxon>
        <taxon>Plasmodiophorida</taxon>
        <taxon>Plasmodiophoridae</taxon>
        <taxon>Plasmodiophora</taxon>
    </lineage>
</organism>
<dbReference type="AlphaFoldDB" id="A0A0G4J4A9"/>
<dbReference type="STRING" id="37360.A0A0G4J4A9"/>
<evidence type="ECO:0000313" key="8">
    <source>
        <dbReference type="EMBL" id="CEP02179.1"/>
    </source>
</evidence>
<evidence type="ECO:0000256" key="2">
    <source>
        <dbReference type="ARBA" id="ARBA00022801"/>
    </source>
</evidence>
<dbReference type="InterPro" id="IPR000757">
    <property type="entry name" value="Beta-glucanase-like"/>
</dbReference>
<keyword evidence="2" id="KW-0378">Hydrolase</keyword>
<feature type="chain" id="PRO_5005193482" description="GH16 domain-containing protein" evidence="6">
    <location>
        <begin position="25"/>
        <end position="339"/>
    </location>
</feature>
<dbReference type="Pfam" id="PF00722">
    <property type="entry name" value="Glyco_hydro_16"/>
    <property type="match status" value="1"/>
</dbReference>
<reference evidence="8 9" key="1">
    <citation type="submission" date="2015-02" db="EMBL/GenBank/DDBJ databases">
        <authorList>
            <person name="Chooi Y.-H."/>
        </authorList>
    </citation>
    <scope>NUCLEOTIDE SEQUENCE [LARGE SCALE GENOMIC DNA]</scope>
    <source>
        <strain evidence="8">E3</strain>
    </source>
</reference>
<feature type="domain" description="GH16" evidence="7">
    <location>
        <begin position="22"/>
        <end position="263"/>
    </location>
</feature>
<dbReference type="GO" id="GO:0016757">
    <property type="term" value="F:glycosyltransferase activity"/>
    <property type="evidence" value="ECO:0007669"/>
    <property type="project" value="TreeGrafter"/>
</dbReference>
<proteinExistence type="predicted"/>
<dbReference type="InterPro" id="IPR050546">
    <property type="entry name" value="Glycosyl_Hydrlase_16"/>
</dbReference>
<dbReference type="PRINTS" id="PR00737">
    <property type="entry name" value="GLHYDRLASE16"/>
</dbReference>
<dbReference type="Gene3D" id="2.60.120.200">
    <property type="match status" value="1"/>
</dbReference>
<feature type="active site" description="Proton donor" evidence="4">
    <location>
        <position position="154"/>
    </location>
</feature>
<evidence type="ECO:0000256" key="4">
    <source>
        <dbReference type="PIRSR" id="PIRSR608264-1"/>
    </source>
</evidence>
<dbReference type="PROSITE" id="PS51762">
    <property type="entry name" value="GH16_2"/>
    <property type="match status" value="1"/>
</dbReference>
<feature type="signal peptide" evidence="6">
    <location>
        <begin position="1"/>
        <end position="24"/>
    </location>
</feature>
<accession>A0A0G4J4A9</accession>
<dbReference type="EMBL" id="CDSF01000122">
    <property type="protein sequence ID" value="CEP02179.1"/>
    <property type="molecule type" value="Genomic_DNA"/>
</dbReference>
<dbReference type="PANTHER" id="PTHR10963">
    <property type="entry name" value="GLYCOSYL HYDROLASE-RELATED"/>
    <property type="match status" value="1"/>
</dbReference>
<protein>
    <recommendedName>
        <fullName evidence="7">GH16 domain-containing protein</fullName>
    </recommendedName>
</protein>
<keyword evidence="1 6" id="KW-0732">Signal</keyword>
<evidence type="ECO:0000259" key="7">
    <source>
        <dbReference type="PROSITE" id="PS51762"/>
    </source>
</evidence>
<dbReference type="InterPro" id="IPR008264">
    <property type="entry name" value="Beta_glucanase"/>
</dbReference>
<dbReference type="GO" id="GO:0005975">
    <property type="term" value="P:carbohydrate metabolic process"/>
    <property type="evidence" value="ECO:0007669"/>
    <property type="project" value="InterPro"/>
</dbReference>
<feature type="compositionally biased region" description="Pro residues" evidence="5">
    <location>
        <begin position="281"/>
        <end position="295"/>
    </location>
</feature>
<gene>
    <name evidence="8" type="ORF">PBRA_002444</name>
</gene>
<name>A0A0G4J4A9_PLABS</name>
<feature type="region of interest" description="Disordered" evidence="5">
    <location>
        <begin position="278"/>
        <end position="297"/>
    </location>
</feature>
<sequence length="339" mass="36875">MRRALAMGAGVLVVISVLAGTVHAQLLSIPCQTAGNTGDVSACMFDGPTCNWVTNFVNFDNEAVWYDVYKNHPVPSATSQFVIEGGNPTLVPGGLKMPMTYPKDLAQPTTGTIVSTTRFLLYGVVSATFKSSGVPGLVSSFITFGNNEDEIDVEIGGGDSTNVQFNWYWHGIKELNAKGASLHGHIVNTPLDNSENYYTYTIDWNAERIIWSINGVVQYTATADSPRFPSSPSRIAFGVWQAQWGSTWAGTNDYTKWRKDTPPFVQFQTISVACAAQNGPPAVPSSRPAPTPMPTKPCRALRRVSGCTNRITSLHRVITAPASGRTVLQRHHQLSLQHE</sequence>
<evidence type="ECO:0000256" key="1">
    <source>
        <dbReference type="ARBA" id="ARBA00022729"/>
    </source>
</evidence>
<dbReference type="Proteomes" id="UP000039324">
    <property type="component" value="Unassembled WGS sequence"/>
</dbReference>
<evidence type="ECO:0000256" key="6">
    <source>
        <dbReference type="SAM" id="SignalP"/>
    </source>
</evidence>
<dbReference type="SUPFAM" id="SSF49899">
    <property type="entry name" value="Concanavalin A-like lectins/glucanases"/>
    <property type="match status" value="1"/>
</dbReference>
<feature type="active site" description="Nucleophile" evidence="4">
    <location>
        <position position="150"/>
    </location>
</feature>
<dbReference type="InterPro" id="IPR013320">
    <property type="entry name" value="ConA-like_dom_sf"/>
</dbReference>
<keyword evidence="9" id="KW-1185">Reference proteome</keyword>
<dbReference type="GO" id="GO:0004553">
    <property type="term" value="F:hydrolase activity, hydrolyzing O-glycosyl compounds"/>
    <property type="evidence" value="ECO:0007669"/>
    <property type="project" value="InterPro"/>
</dbReference>
<keyword evidence="3" id="KW-0326">Glycosidase</keyword>